<organism evidence="2">
    <name type="scientific">Sediminibacterium sp. KACHI17</name>
    <dbReference type="NCBI Taxonomy" id="1751071"/>
    <lineage>
        <taxon>Bacteria</taxon>
        <taxon>Pseudomonadati</taxon>
        <taxon>Bacteroidota</taxon>
        <taxon>Chitinophagia</taxon>
        <taxon>Chitinophagales</taxon>
        <taxon>Chitinophagaceae</taxon>
        <taxon>Sediminibacterium</taxon>
    </lineage>
</organism>
<evidence type="ECO:0008006" key="3">
    <source>
        <dbReference type="Google" id="ProtNLM"/>
    </source>
</evidence>
<accession>A0AAT9GJ23</accession>
<keyword evidence="1" id="KW-0732">Signal</keyword>
<protein>
    <recommendedName>
        <fullName evidence="3">Outer membrane protein beta-barrel domain-containing protein</fullName>
    </recommendedName>
</protein>
<gene>
    <name evidence="2" type="ORF">KACHI17_13810</name>
</gene>
<dbReference type="EMBL" id="AP029612">
    <property type="protein sequence ID" value="BFG70500.1"/>
    <property type="molecule type" value="Genomic_DNA"/>
</dbReference>
<dbReference type="AlphaFoldDB" id="A0AAT9GJ23"/>
<evidence type="ECO:0000313" key="2">
    <source>
        <dbReference type="EMBL" id="BFG70500.1"/>
    </source>
</evidence>
<feature type="signal peptide" evidence="1">
    <location>
        <begin position="1"/>
        <end position="21"/>
    </location>
</feature>
<evidence type="ECO:0000256" key="1">
    <source>
        <dbReference type="SAM" id="SignalP"/>
    </source>
</evidence>
<reference evidence="2" key="1">
    <citation type="submission" date="2024-02" db="EMBL/GenBank/DDBJ databases">
        <title>Sediminibacterium planktonica sp. nov. and Sediminibacterium longus sp. nov., isolated from surface lake and river water.</title>
        <authorList>
            <person name="Watanabe K."/>
            <person name="Takemine S."/>
            <person name="Ishii Y."/>
            <person name="Ogata Y."/>
            <person name="Shindo C."/>
            <person name="Suda W."/>
        </authorList>
    </citation>
    <scope>NUCLEOTIDE SEQUENCE</scope>
    <source>
        <strain evidence="2">KACHI17</strain>
    </source>
</reference>
<sequence length="214" mass="24644">MQYMKIVFLFLGLCVVSLTSAQTSEKRVYINPSIGGFRLTTDPNNINNTPFMFDGKIGTDISKHSIIGLQFSRTHQTTMVSGLFWEQTVSGPYPLTRYGKLTHQITALGFFYERNFQIGKHIDLFPSGYIQYLDFKEIERGNVIYVTDSSRIYERKTFNNYSARTGINLNMQYKVGKSFAITMRLLQIDCRLWDSSRKNISGELPFLLGVKFSY</sequence>
<name>A0AAT9GJ23_9BACT</name>
<proteinExistence type="predicted"/>
<feature type="chain" id="PRO_5043916437" description="Outer membrane protein beta-barrel domain-containing protein" evidence="1">
    <location>
        <begin position="22"/>
        <end position="214"/>
    </location>
</feature>